<comment type="cofactor">
    <cofactor evidence="4">
        <name>Mg(2+)</name>
        <dbReference type="ChEBI" id="CHEBI:18420"/>
    </cofactor>
    <text evidence="4">Divalent metal ions. Mg(2+) is the most effective.</text>
</comment>
<dbReference type="GO" id="GO:0016791">
    <property type="term" value="F:phosphatase activity"/>
    <property type="evidence" value="ECO:0007669"/>
    <property type="project" value="TreeGrafter"/>
</dbReference>
<sequence>MSQIPPIQPSLQDVTTYLIDLDGVVYRGESVINGAREFIDWLDAQHKKYLYLTNNSFASELQVVEKLARVGISTDLSHVMGAAQAAVQSIAQRFPGGSVYVIGEAPLFDIVRSHGLKISNEDWQGTDVVFVGLDRSFNYKKLTEAVLAIRKGADFIAINRDPLLPIAGGALTAGCGTMVAAIEAGSETSPKVIGKPEPALLQEAMRKLNSQPSETVMVGDNIGIDIKAGAAAGTQTLLVFSGKDTPASLAASTLKPDYVYEDLAAVLHALKS</sequence>
<feature type="binding site" evidence="4">
    <location>
        <position position="22"/>
    </location>
    <ligand>
        <name>Mg(2+)</name>
        <dbReference type="ChEBI" id="CHEBI:18420"/>
    </ligand>
</feature>
<evidence type="ECO:0000313" key="5">
    <source>
        <dbReference type="EMBL" id="GCF08280.1"/>
    </source>
</evidence>
<keyword evidence="4" id="KW-0460">Magnesium</keyword>
<dbReference type="Pfam" id="PF13344">
    <property type="entry name" value="Hydrolase_6"/>
    <property type="match status" value="1"/>
</dbReference>
<reference evidence="5 6" key="1">
    <citation type="submission" date="2019-01" db="EMBL/GenBank/DDBJ databases">
        <title>Draft genome sequence of Dictyobacter sp. Uno17.</title>
        <authorList>
            <person name="Wang C.M."/>
            <person name="Zheng Y."/>
            <person name="Sakai Y."/>
            <person name="Abe K."/>
            <person name="Yokota A."/>
            <person name="Yabe S."/>
        </authorList>
    </citation>
    <scope>NUCLEOTIDE SEQUENCE [LARGE SCALE GENOMIC DNA]</scope>
    <source>
        <strain evidence="5 6">Uno17</strain>
    </source>
</reference>
<feature type="active site" description="Proton donor" evidence="2">
    <location>
        <position position="22"/>
    </location>
</feature>
<comment type="caution">
    <text evidence="5">The sequence shown here is derived from an EMBL/GenBank/DDBJ whole genome shotgun (WGS) entry which is preliminary data.</text>
</comment>
<dbReference type="NCBIfam" id="TIGR01460">
    <property type="entry name" value="HAD-SF-IIA"/>
    <property type="match status" value="1"/>
</dbReference>
<feature type="active site" description="Nucleophile" evidence="2">
    <location>
        <position position="20"/>
    </location>
</feature>
<dbReference type="PANTHER" id="PTHR19288">
    <property type="entry name" value="4-NITROPHENYLPHOSPHATASE-RELATED"/>
    <property type="match status" value="1"/>
</dbReference>
<keyword evidence="6" id="KW-1185">Reference proteome</keyword>
<proteinExistence type="inferred from homology"/>
<dbReference type="SUPFAM" id="SSF56784">
    <property type="entry name" value="HAD-like"/>
    <property type="match status" value="1"/>
</dbReference>
<dbReference type="InterPro" id="IPR023214">
    <property type="entry name" value="HAD_sf"/>
</dbReference>
<dbReference type="InterPro" id="IPR006357">
    <property type="entry name" value="HAD-SF_hydro_IIA"/>
</dbReference>
<keyword evidence="4" id="KW-0479">Metal-binding</keyword>
<gene>
    <name evidence="5" type="primary">nagD_1</name>
    <name evidence="5" type="ORF">KDI_18440</name>
</gene>
<accession>A0A5A5T9T9</accession>
<dbReference type="Proteomes" id="UP000322530">
    <property type="component" value="Unassembled WGS sequence"/>
</dbReference>
<dbReference type="AlphaFoldDB" id="A0A5A5T9T9"/>
<dbReference type="RefSeq" id="WP_149401272.1">
    <property type="nucleotide sequence ID" value="NZ_BIXY01000021.1"/>
</dbReference>
<dbReference type="PANTHER" id="PTHR19288:SF46">
    <property type="entry name" value="HALOACID DEHALOGENASE-LIKE HYDROLASE DOMAIN-CONTAINING PROTEIN 2"/>
    <property type="match status" value="1"/>
</dbReference>
<evidence type="ECO:0000256" key="2">
    <source>
        <dbReference type="PIRSR" id="PIRSR000915-1"/>
    </source>
</evidence>
<evidence type="ECO:0000313" key="6">
    <source>
        <dbReference type="Proteomes" id="UP000322530"/>
    </source>
</evidence>
<dbReference type="EMBL" id="BIXY01000021">
    <property type="protein sequence ID" value="GCF08280.1"/>
    <property type="molecule type" value="Genomic_DNA"/>
</dbReference>
<dbReference type="OrthoDB" id="9810449at2"/>
<evidence type="ECO:0000256" key="4">
    <source>
        <dbReference type="PIRSR" id="PIRSR000915-3"/>
    </source>
</evidence>
<dbReference type="GO" id="GO:0005737">
    <property type="term" value="C:cytoplasm"/>
    <property type="evidence" value="ECO:0007669"/>
    <property type="project" value="TreeGrafter"/>
</dbReference>
<comment type="similarity">
    <text evidence="1">Belongs to the HAD-like hydrolase superfamily.</text>
</comment>
<dbReference type="Pfam" id="PF13242">
    <property type="entry name" value="Hydrolase_like"/>
    <property type="match status" value="1"/>
</dbReference>
<feature type="binding site" evidence="4">
    <location>
        <position position="20"/>
    </location>
    <ligand>
        <name>Mg(2+)</name>
        <dbReference type="ChEBI" id="CHEBI:18420"/>
    </ligand>
</feature>
<dbReference type="GO" id="GO:0046872">
    <property type="term" value="F:metal ion binding"/>
    <property type="evidence" value="ECO:0007669"/>
    <property type="project" value="UniProtKB-KW"/>
</dbReference>
<organism evidence="5 6">
    <name type="scientific">Dictyobacter arantiisoli</name>
    <dbReference type="NCBI Taxonomy" id="2014874"/>
    <lineage>
        <taxon>Bacteria</taxon>
        <taxon>Bacillati</taxon>
        <taxon>Chloroflexota</taxon>
        <taxon>Ktedonobacteria</taxon>
        <taxon>Ktedonobacterales</taxon>
        <taxon>Dictyobacteraceae</taxon>
        <taxon>Dictyobacter</taxon>
    </lineage>
</organism>
<evidence type="ECO:0000256" key="1">
    <source>
        <dbReference type="PIRNR" id="PIRNR000915"/>
    </source>
</evidence>
<dbReference type="PIRSF" id="PIRSF000915">
    <property type="entry name" value="PGP-type_phosphatase"/>
    <property type="match status" value="1"/>
</dbReference>
<feature type="binding site" evidence="3">
    <location>
        <position position="195"/>
    </location>
    <ligand>
        <name>substrate</name>
    </ligand>
</feature>
<protein>
    <submittedName>
        <fullName evidence="5">Acid sugar phosphatase</fullName>
    </submittedName>
</protein>
<feature type="binding site" evidence="4">
    <location>
        <position position="220"/>
    </location>
    <ligand>
        <name>Mg(2+)</name>
        <dbReference type="ChEBI" id="CHEBI:18420"/>
    </ligand>
</feature>
<dbReference type="Gene3D" id="3.40.50.1000">
    <property type="entry name" value="HAD superfamily/HAD-like"/>
    <property type="match status" value="2"/>
</dbReference>
<evidence type="ECO:0000256" key="3">
    <source>
        <dbReference type="PIRSR" id="PIRSR000915-2"/>
    </source>
</evidence>
<name>A0A5A5T9T9_9CHLR</name>
<dbReference type="InterPro" id="IPR036412">
    <property type="entry name" value="HAD-like_sf"/>
</dbReference>